<name>V6JKB6_STRRC</name>
<dbReference type="HOGENOM" id="CLU_023205_16_2_11"/>
<feature type="domain" description="NADP-dependent oxidoreductase" evidence="2">
    <location>
        <begin position="15"/>
        <end position="109"/>
    </location>
</feature>
<dbReference type="InterPro" id="IPR050523">
    <property type="entry name" value="AKR_Detox_Biosynth"/>
</dbReference>
<dbReference type="PANTHER" id="PTHR43364">
    <property type="entry name" value="NADH-SPECIFIC METHYLGLYOXAL REDUCTASE-RELATED"/>
    <property type="match status" value="1"/>
</dbReference>
<dbReference type="InterPro" id="IPR023210">
    <property type="entry name" value="NADP_OxRdtase_dom"/>
</dbReference>
<keyword evidence="1" id="KW-0560">Oxidoreductase</keyword>
<dbReference type="GO" id="GO:0016491">
    <property type="term" value="F:oxidoreductase activity"/>
    <property type="evidence" value="ECO:0007669"/>
    <property type="project" value="UniProtKB-KW"/>
</dbReference>
<organism evidence="3 4">
    <name type="scientific">Streptomyces roseochromogenus subsp. oscitans DS 12.976</name>
    <dbReference type="NCBI Taxonomy" id="1352936"/>
    <lineage>
        <taxon>Bacteria</taxon>
        <taxon>Bacillati</taxon>
        <taxon>Actinomycetota</taxon>
        <taxon>Actinomycetes</taxon>
        <taxon>Kitasatosporales</taxon>
        <taxon>Streptomycetaceae</taxon>
        <taxon>Streptomyces</taxon>
    </lineage>
</organism>
<comment type="caution">
    <text evidence="3">The sequence shown here is derived from an EMBL/GenBank/DDBJ whole genome shotgun (WGS) entry which is preliminary data.</text>
</comment>
<dbReference type="AlphaFoldDB" id="V6JKB6"/>
<evidence type="ECO:0000313" key="4">
    <source>
        <dbReference type="Proteomes" id="UP000017984"/>
    </source>
</evidence>
<keyword evidence="4" id="KW-1185">Reference proteome</keyword>
<evidence type="ECO:0000259" key="2">
    <source>
        <dbReference type="Pfam" id="PF00248"/>
    </source>
</evidence>
<dbReference type="Pfam" id="PF00248">
    <property type="entry name" value="Aldo_ket_red"/>
    <property type="match status" value="1"/>
</dbReference>
<sequence>MRYTLSGRTGPRVSELALGTMTLGEDWGRGAGKDTCARIVDTHAEAVGGFIDTANNDADGSPERIVGELLTGRRESVVPAGTYTRGTRDGDPDAAGSHRKNLVRSVEEVTRAPADVMRSGEVLHVGVSDWPAWEIAQANTLAERRGWTCLAGSRGKYRRGETGRLDALGDEPAA</sequence>
<dbReference type="SUPFAM" id="SSF51430">
    <property type="entry name" value="NAD(P)-linked oxidoreductase"/>
    <property type="match status" value="1"/>
</dbReference>
<dbReference type="Gene3D" id="3.20.20.100">
    <property type="entry name" value="NADP-dependent oxidoreductase domain"/>
    <property type="match status" value="1"/>
</dbReference>
<dbReference type="GO" id="GO:0005829">
    <property type="term" value="C:cytosol"/>
    <property type="evidence" value="ECO:0007669"/>
    <property type="project" value="TreeGrafter"/>
</dbReference>
<accession>V6JKB6</accession>
<dbReference type="STRING" id="1352936.M878_39710"/>
<reference evidence="3 4" key="1">
    <citation type="journal article" date="2014" name="Genome Announc.">
        <title>Draft Genome Sequence of Streptomyces roseochromogenes subsp. oscitans DS 12.976, Producer of the Aminocoumarin Antibiotic Clorobiocin.</title>
        <authorList>
            <person name="Ruckert C."/>
            <person name="Kalinowski J."/>
            <person name="Heide L."/>
            <person name="Apel A.K."/>
        </authorList>
    </citation>
    <scope>NUCLEOTIDE SEQUENCE [LARGE SCALE GENOMIC DNA]</scope>
    <source>
        <strain evidence="3 4">DS 12.976</strain>
    </source>
</reference>
<dbReference type="PATRIC" id="fig|1352936.5.peg.8224"/>
<dbReference type="EMBL" id="AWQX01000355">
    <property type="protein sequence ID" value="EST20290.1"/>
    <property type="molecule type" value="Genomic_DNA"/>
</dbReference>
<dbReference type="PANTHER" id="PTHR43364:SF4">
    <property type="entry name" value="NAD(P)-LINKED OXIDOREDUCTASE SUPERFAMILY PROTEIN"/>
    <property type="match status" value="1"/>
</dbReference>
<proteinExistence type="predicted"/>
<gene>
    <name evidence="3" type="ORF">M878_39710</name>
</gene>
<dbReference type="RefSeq" id="WP_023552774.1">
    <property type="nucleotide sequence ID" value="NZ_CM002285.1"/>
</dbReference>
<evidence type="ECO:0000313" key="3">
    <source>
        <dbReference type="EMBL" id="EST20290.1"/>
    </source>
</evidence>
<dbReference type="Proteomes" id="UP000017984">
    <property type="component" value="Chromosome"/>
</dbReference>
<evidence type="ECO:0000256" key="1">
    <source>
        <dbReference type="ARBA" id="ARBA00023002"/>
    </source>
</evidence>
<protein>
    <recommendedName>
        <fullName evidence="2">NADP-dependent oxidoreductase domain-containing protein</fullName>
    </recommendedName>
</protein>
<dbReference type="InterPro" id="IPR036812">
    <property type="entry name" value="NAD(P)_OxRdtase_dom_sf"/>
</dbReference>